<evidence type="ECO:0000259" key="1">
    <source>
        <dbReference type="Pfam" id="PF11976"/>
    </source>
</evidence>
<evidence type="ECO:0000313" key="2">
    <source>
        <dbReference type="EMBL" id="KAF7373138.1"/>
    </source>
</evidence>
<keyword evidence="3" id="KW-1185">Reference proteome</keyword>
<dbReference type="CDD" id="cd01763">
    <property type="entry name" value="Ubl_SUMO_like"/>
    <property type="match status" value="1"/>
</dbReference>
<sequence length="98" mass="10786">MTASGEDVKPDVSSKVRIIVQFNDTKLTFLTKRNKPLAKLLDTFCEKIGVDKNSNIETVKFNFDGANVTPDATAEDLGIEDDDEVIDGQIFQEGGHLI</sequence>
<dbReference type="Pfam" id="PF11976">
    <property type="entry name" value="Rad60-SLD"/>
    <property type="match status" value="1"/>
</dbReference>
<dbReference type="Gene3D" id="3.10.20.90">
    <property type="entry name" value="Phosphatidylinositol 3-kinase Catalytic Subunit, Chain A, domain 1"/>
    <property type="match status" value="1"/>
</dbReference>
<dbReference type="InterPro" id="IPR022617">
    <property type="entry name" value="Rad60/SUMO-like_dom"/>
</dbReference>
<accession>A0A8H7DI54</accession>
<feature type="domain" description="Rad60/SUMO-like" evidence="1">
    <location>
        <begin position="17"/>
        <end position="85"/>
    </location>
</feature>
<reference evidence="2" key="1">
    <citation type="submission" date="2020-05" db="EMBL/GenBank/DDBJ databases">
        <title>Mycena genomes resolve the evolution of fungal bioluminescence.</title>
        <authorList>
            <person name="Tsai I.J."/>
        </authorList>
    </citation>
    <scope>NUCLEOTIDE SEQUENCE</scope>
    <source>
        <strain evidence="2">160909Yilan</strain>
    </source>
</reference>
<gene>
    <name evidence="2" type="ORF">MSAN_00521700</name>
</gene>
<dbReference type="SUPFAM" id="SSF54236">
    <property type="entry name" value="Ubiquitin-like"/>
    <property type="match status" value="1"/>
</dbReference>
<dbReference type="OrthoDB" id="442921at2759"/>
<name>A0A8H7DI54_9AGAR</name>
<dbReference type="EMBL" id="JACAZH010000003">
    <property type="protein sequence ID" value="KAF7373138.1"/>
    <property type="molecule type" value="Genomic_DNA"/>
</dbReference>
<protein>
    <submittedName>
        <fullName evidence="2">Ubiquitin-like protein</fullName>
    </submittedName>
</protein>
<dbReference type="AlphaFoldDB" id="A0A8H7DI54"/>
<dbReference type="InterPro" id="IPR029071">
    <property type="entry name" value="Ubiquitin-like_domsf"/>
</dbReference>
<proteinExistence type="predicted"/>
<dbReference type="Proteomes" id="UP000623467">
    <property type="component" value="Unassembled WGS sequence"/>
</dbReference>
<comment type="caution">
    <text evidence="2">The sequence shown here is derived from an EMBL/GenBank/DDBJ whole genome shotgun (WGS) entry which is preliminary data.</text>
</comment>
<evidence type="ECO:0000313" key="3">
    <source>
        <dbReference type="Proteomes" id="UP000623467"/>
    </source>
</evidence>
<organism evidence="2 3">
    <name type="scientific">Mycena sanguinolenta</name>
    <dbReference type="NCBI Taxonomy" id="230812"/>
    <lineage>
        <taxon>Eukaryota</taxon>
        <taxon>Fungi</taxon>
        <taxon>Dikarya</taxon>
        <taxon>Basidiomycota</taxon>
        <taxon>Agaricomycotina</taxon>
        <taxon>Agaricomycetes</taxon>
        <taxon>Agaricomycetidae</taxon>
        <taxon>Agaricales</taxon>
        <taxon>Marasmiineae</taxon>
        <taxon>Mycenaceae</taxon>
        <taxon>Mycena</taxon>
    </lineage>
</organism>